<dbReference type="SUPFAM" id="SSF48576">
    <property type="entry name" value="Terpenoid synthases"/>
    <property type="match status" value="1"/>
</dbReference>
<dbReference type="Proteomes" id="UP000030106">
    <property type="component" value="Unassembled WGS sequence"/>
</dbReference>
<protein>
    <submittedName>
        <fullName evidence="3">Trichodiene synthase</fullName>
    </submittedName>
</protein>
<sequence length="320" mass="36708">MPTPASTESSAHQDTSISKAAFAAKAANFIQRMGFDMRASNPRDFELEDTVLAKVRDLGIRDSQLEPLLRVHEQACLFTTLCNRSACQNLKVSLAVFTELIWMVEEHVVDQGSAKQFTFNLMNNYPQSDPYLEALAKYLKFEVDHDLGDFRTGILLASWIDTLNSMVLASELAENRATTVLGYHTWIRANTGGGAAVCRFLIPTEQDFEKNCFEYMQLTAAVNDMINYVNEVLSFYKEWILRKEDCIATQISRENSCSVMESLDWLLEHTVTLYLNHCSVMATFPGNLLYIYRDFVMGYIEWHFRNNRYKLDEIGLYLQE</sequence>
<evidence type="ECO:0000313" key="4">
    <source>
        <dbReference type="Proteomes" id="UP000030106"/>
    </source>
</evidence>
<evidence type="ECO:0000313" key="3">
    <source>
        <dbReference type="EMBL" id="KGQ04032.1"/>
    </source>
</evidence>
<accession>A0A0A2VCF0</accession>
<dbReference type="Gene3D" id="1.10.600.10">
    <property type="entry name" value="Farnesyl Diphosphate Synthase"/>
    <property type="match status" value="1"/>
</dbReference>
<dbReference type="InterPro" id="IPR024652">
    <property type="entry name" value="Trichodiene_synth"/>
</dbReference>
<proteinExistence type="inferred from homology"/>
<keyword evidence="2" id="KW-0456">Lyase</keyword>
<name>A0A0A2VCF0_BEABA</name>
<reference evidence="3 4" key="1">
    <citation type="submission" date="2012-10" db="EMBL/GenBank/DDBJ databases">
        <title>Genome sequencing and analysis of entomopathogenic fungi Beauveria bassiana D1-5.</title>
        <authorList>
            <person name="Li Q."/>
            <person name="Wang L."/>
            <person name="Zhang Z."/>
            <person name="Wang Q."/>
            <person name="Ren J."/>
            <person name="Wang M."/>
            <person name="Xu W."/>
            <person name="Wang J."/>
            <person name="Lu Y."/>
            <person name="Du Q."/>
            <person name="Sun Z."/>
        </authorList>
    </citation>
    <scope>NUCLEOTIDE SEQUENCE [LARGE SCALE GENOMIC DNA]</scope>
    <source>
        <strain evidence="3 4">D1-5</strain>
    </source>
</reference>
<gene>
    <name evidence="3" type="ORF">BBAD15_g10715</name>
</gene>
<dbReference type="InterPro" id="IPR008949">
    <property type="entry name" value="Isoprenoid_synthase_dom_sf"/>
</dbReference>
<organism evidence="3 4">
    <name type="scientific">Beauveria bassiana D1-5</name>
    <dbReference type="NCBI Taxonomy" id="1245745"/>
    <lineage>
        <taxon>Eukaryota</taxon>
        <taxon>Fungi</taxon>
        <taxon>Dikarya</taxon>
        <taxon>Ascomycota</taxon>
        <taxon>Pezizomycotina</taxon>
        <taxon>Sordariomycetes</taxon>
        <taxon>Hypocreomycetidae</taxon>
        <taxon>Hypocreales</taxon>
        <taxon>Cordycipitaceae</taxon>
        <taxon>Beauveria</taxon>
    </lineage>
</organism>
<dbReference type="GO" id="GO:0016838">
    <property type="term" value="F:carbon-oxygen lyase activity, acting on phosphates"/>
    <property type="evidence" value="ECO:0007669"/>
    <property type="project" value="InterPro"/>
</dbReference>
<comment type="similarity">
    <text evidence="1">Belongs to the trichodiene synthase family.</text>
</comment>
<dbReference type="OrthoDB" id="2998174at2759"/>
<comment type="caution">
    <text evidence="3">The sequence shown here is derived from an EMBL/GenBank/DDBJ whole genome shotgun (WGS) entry which is preliminary data.</text>
</comment>
<evidence type="ECO:0000256" key="2">
    <source>
        <dbReference type="ARBA" id="ARBA00023239"/>
    </source>
</evidence>
<evidence type="ECO:0000256" key="1">
    <source>
        <dbReference type="ARBA" id="ARBA00007946"/>
    </source>
</evidence>
<dbReference type="HOGENOM" id="CLU_868742_0_0_1"/>
<dbReference type="AlphaFoldDB" id="A0A0A2VCF0"/>
<dbReference type="STRING" id="1245745.A0A0A2VCF0"/>
<dbReference type="EMBL" id="ANFO01001130">
    <property type="protein sequence ID" value="KGQ04032.1"/>
    <property type="molecule type" value="Genomic_DNA"/>
</dbReference>
<dbReference type="Pfam" id="PF06330">
    <property type="entry name" value="TRI5"/>
    <property type="match status" value="1"/>
</dbReference>